<gene>
    <name evidence="2" type="ORF">F443_02828</name>
</gene>
<protein>
    <submittedName>
        <fullName evidence="2">Uncharacterized protein</fullName>
    </submittedName>
</protein>
<comment type="caution">
    <text evidence="2">The sequence shown here is derived from an EMBL/GenBank/DDBJ whole genome shotgun (WGS) entry which is preliminary data.</text>
</comment>
<proteinExistence type="predicted"/>
<dbReference type="HOGENOM" id="CLU_1565966_0_0_1"/>
<evidence type="ECO:0000313" key="2">
    <source>
        <dbReference type="EMBL" id="ETI54339.1"/>
    </source>
</evidence>
<dbReference type="Proteomes" id="UP000018721">
    <property type="component" value="Unassembled WGS sequence"/>
</dbReference>
<organism evidence="2 3">
    <name type="scientific">Phytophthora nicotianae P1569</name>
    <dbReference type="NCBI Taxonomy" id="1317065"/>
    <lineage>
        <taxon>Eukaryota</taxon>
        <taxon>Sar</taxon>
        <taxon>Stramenopiles</taxon>
        <taxon>Oomycota</taxon>
        <taxon>Peronosporomycetes</taxon>
        <taxon>Peronosporales</taxon>
        <taxon>Peronosporaceae</taxon>
        <taxon>Phytophthora</taxon>
    </lineage>
</organism>
<keyword evidence="3" id="KW-1185">Reference proteome</keyword>
<dbReference type="EMBL" id="ANIZ01000517">
    <property type="protein sequence ID" value="ETI54339.1"/>
    <property type="molecule type" value="Genomic_DNA"/>
</dbReference>
<sequence>MESLRDFLAESINATHRLNDALGFDQVLAALQPLPDILPNLPRAAESLETLINLSTAEINEVCREVKHLKQTIIDAMDKQIERDERQRIHERLAGQIIEERKRLLKKHQDFLAGRRQEGANFGDDTAPLRPPSSRAPMTKDLAYLRAQKWGCRSSAATLLRRRWPDWRRAL</sequence>
<evidence type="ECO:0000256" key="1">
    <source>
        <dbReference type="SAM" id="MobiDB-lite"/>
    </source>
</evidence>
<evidence type="ECO:0000313" key="3">
    <source>
        <dbReference type="Proteomes" id="UP000018721"/>
    </source>
</evidence>
<name>V9FS94_PHYNI</name>
<accession>V9FS94</accession>
<dbReference type="AlphaFoldDB" id="V9FS94"/>
<reference evidence="2 3" key="1">
    <citation type="submission" date="2013-11" db="EMBL/GenBank/DDBJ databases">
        <title>The Genome Sequence of Phytophthora parasitica P1569.</title>
        <authorList>
            <consortium name="The Broad Institute Genomics Platform"/>
            <person name="Russ C."/>
            <person name="Tyler B."/>
            <person name="Panabieres F."/>
            <person name="Shan W."/>
            <person name="Tripathy S."/>
            <person name="Grunwald N."/>
            <person name="Machado M."/>
            <person name="Johnson C.S."/>
            <person name="Arredondo F."/>
            <person name="Hong C."/>
            <person name="Coffey M."/>
            <person name="Young S.K."/>
            <person name="Zeng Q."/>
            <person name="Gargeya S."/>
            <person name="Fitzgerald M."/>
            <person name="Abouelleil A."/>
            <person name="Alvarado L."/>
            <person name="Chapman S.B."/>
            <person name="Gainer-Dewar J."/>
            <person name="Goldberg J."/>
            <person name="Griggs A."/>
            <person name="Gujja S."/>
            <person name="Hansen M."/>
            <person name="Howarth C."/>
            <person name="Imamovic A."/>
            <person name="Ireland A."/>
            <person name="Larimer J."/>
            <person name="McCowan C."/>
            <person name="Murphy C."/>
            <person name="Pearson M."/>
            <person name="Poon T.W."/>
            <person name="Priest M."/>
            <person name="Roberts A."/>
            <person name="Saif S."/>
            <person name="Shea T."/>
            <person name="Sykes S."/>
            <person name="Wortman J."/>
            <person name="Nusbaum C."/>
            <person name="Birren B."/>
        </authorList>
    </citation>
    <scope>NUCLEOTIDE SEQUENCE [LARGE SCALE GENOMIC DNA]</scope>
    <source>
        <strain evidence="2 3">P1569</strain>
    </source>
</reference>
<feature type="region of interest" description="Disordered" evidence="1">
    <location>
        <begin position="117"/>
        <end position="137"/>
    </location>
</feature>